<proteinExistence type="predicted"/>
<evidence type="ECO:0000313" key="2">
    <source>
        <dbReference type="EMBL" id="MDY7232823.1"/>
    </source>
</evidence>
<comment type="caution">
    <text evidence="2">The sequence shown here is derived from an EMBL/GenBank/DDBJ whole genome shotgun (WGS) entry which is preliminary data.</text>
</comment>
<feature type="domain" description="DUF1842" evidence="1">
    <location>
        <begin position="20"/>
        <end position="92"/>
    </location>
</feature>
<dbReference type="EMBL" id="JAXIVS010000023">
    <property type="protein sequence ID" value="MDY7232823.1"/>
    <property type="molecule type" value="Genomic_DNA"/>
</dbReference>
<dbReference type="RefSeq" id="WP_321551536.1">
    <property type="nucleotide sequence ID" value="NZ_JAXIVS010000023.1"/>
</dbReference>
<sequence>MSGGDVGQPDHLRADPFAVHAVNPPLDVRSNLNGTFTYMTVMPKQTNILVVATGTPAIQWPSGGGVGPVLVPNVHLRMVLDSEWKSGTAYYGHGSP</sequence>
<dbReference type="Pfam" id="PF08896">
    <property type="entry name" value="DUF1842"/>
    <property type="match status" value="1"/>
</dbReference>
<protein>
    <submittedName>
        <fullName evidence="2">DUF1842 domain-containing protein</fullName>
    </submittedName>
</protein>
<evidence type="ECO:0000259" key="1">
    <source>
        <dbReference type="Pfam" id="PF08896"/>
    </source>
</evidence>
<keyword evidence="3" id="KW-1185">Reference proteome</keyword>
<dbReference type="InterPro" id="IPR014992">
    <property type="entry name" value="DUF1842"/>
</dbReference>
<accession>A0ABU5HH74</accession>
<dbReference type="Proteomes" id="UP001291309">
    <property type="component" value="Unassembled WGS sequence"/>
</dbReference>
<evidence type="ECO:0000313" key="3">
    <source>
        <dbReference type="Proteomes" id="UP001291309"/>
    </source>
</evidence>
<organism evidence="2 3">
    <name type="scientific">Hyalangium rubrum</name>
    <dbReference type="NCBI Taxonomy" id="3103134"/>
    <lineage>
        <taxon>Bacteria</taxon>
        <taxon>Pseudomonadati</taxon>
        <taxon>Myxococcota</taxon>
        <taxon>Myxococcia</taxon>
        <taxon>Myxococcales</taxon>
        <taxon>Cystobacterineae</taxon>
        <taxon>Archangiaceae</taxon>
        <taxon>Hyalangium</taxon>
    </lineage>
</organism>
<name>A0ABU5HH74_9BACT</name>
<reference evidence="2 3" key="1">
    <citation type="submission" date="2023-12" db="EMBL/GenBank/DDBJ databases">
        <title>the genome sequence of Hyalangium sp. s54d21.</title>
        <authorList>
            <person name="Zhang X."/>
        </authorList>
    </citation>
    <scope>NUCLEOTIDE SEQUENCE [LARGE SCALE GENOMIC DNA]</scope>
    <source>
        <strain evidence="3">s54d21</strain>
    </source>
</reference>
<gene>
    <name evidence="2" type="ORF">SYV04_40930</name>
</gene>